<accession>A0A381NWF8</accession>
<feature type="compositionally biased region" description="Low complexity" evidence="1">
    <location>
        <begin position="105"/>
        <end position="118"/>
    </location>
</feature>
<dbReference type="AlphaFoldDB" id="A0A381NWF8"/>
<name>A0A381NWF8_9ZZZZ</name>
<feature type="domain" description="Putative regulatory protein FmdB zinc ribbon" evidence="2">
    <location>
        <begin position="1"/>
        <end position="47"/>
    </location>
</feature>
<evidence type="ECO:0000256" key="1">
    <source>
        <dbReference type="SAM" id="MobiDB-lite"/>
    </source>
</evidence>
<sequence>MPIYEYECEKCGVTFEAMQTISEKPMKTCNGLGCDEKDNGKVHRIVSQSGFILKGSGWYASDYPSEARKKGWEQESNQSKDAADGSPAPAADAKAPTTEKKAKAEPATTAPIKKTTPKNPYSGGKLKKAKGPK</sequence>
<evidence type="ECO:0000313" key="3">
    <source>
        <dbReference type="EMBL" id="SUZ58228.1"/>
    </source>
</evidence>
<reference evidence="3" key="1">
    <citation type="submission" date="2018-05" db="EMBL/GenBank/DDBJ databases">
        <authorList>
            <person name="Lanie J.A."/>
            <person name="Ng W.-L."/>
            <person name="Kazmierczak K.M."/>
            <person name="Andrzejewski T.M."/>
            <person name="Davidsen T.M."/>
            <person name="Wayne K.J."/>
            <person name="Tettelin H."/>
            <person name="Glass J.I."/>
            <person name="Rusch D."/>
            <person name="Podicherti R."/>
            <person name="Tsui H.-C.T."/>
            <person name="Winkler M.E."/>
        </authorList>
    </citation>
    <scope>NUCLEOTIDE SEQUENCE</scope>
</reference>
<feature type="region of interest" description="Disordered" evidence="1">
    <location>
        <begin position="64"/>
        <end position="133"/>
    </location>
</feature>
<dbReference type="Pfam" id="PF09723">
    <property type="entry name" value="Zn_ribbon_8"/>
    <property type="match status" value="1"/>
</dbReference>
<evidence type="ECO:0000259" key="2">
    <source>
        <dbReference type="SMART" id="SM00834"/>
    </source>
</evidence>
<dbReference type="NCBIfam" id="TIGR02605">
    <property type="entry name" value="CxxC_CxxC_SSSS"/>
    <property type="match status" value="1"/>
</dbReference>
<dbReference type="InterPro" id="IPR013429">
    <property type="entry name" value="Regulatory_FmdB_Zinc_ribbon"/>
</dbReference>
<organism evidence="3">
    <name type="scientific">marine metagenome</name>
    <dbReference type="NCBI Taxonomy" id="408172"/>
    <lineage>
        <taxon>unclassified sequences</taxon>
        <taxon>metagenomes</taxon>
        <taxon>ecological metagenomes</taxon>
    </lineage>
</organism>
<dbReference type="EMBL" id="UINC01000606">
    <property type="protein sequence ID" value="SUZ58228.1"/>
    <property type="molecule type" value="Genomic_DNA"/>
</dbReference>
<dbReference type="PANTHER" id="PTHR34404:SF2">
    <property type="entry name" value="CONSERVED SERINE RICH PROTEIN"/>
    <property type="match status" value="1"/>
</dbReference>
<dbReference type="SMART" id="SM00834">
    <property type="entry name" value="CxxC_CXXC_SSSS"/>
    <property type="match status" value="1"/>
</dbReference>
<gene>
    <name evidence="3" type="ORF">METZ01_LOCUS11082</name>
</gene>
<feature type="compositionally biased region" description="Low complexity" evidence="1">
    <location>
        <begin position="84"/>
        <end position="96"/>
    </location>
</feature>
<protein>
    <recommendedName>
        <fullName evidence="2">Putative regulatory protein FmdB zinc ribbon domain-containing protein</fullName>
    </recommendedName>
</protein>
<proteinExistence type="predicted"/>
<dbReference type="PANTHER" id="PTHR34404">
    <property type="entry name" value="REGULATORY PROTEIN, FMDB FAMILY"/>
    <property type="match status" value="1"/>
</dbReference>